<sequence length="66" mass="7000">MKKIKLRVVNNGDLQVANFKINSVTSSAVVLLGDTELITPRSVFISRGVRPVAAIVPSVTGPVGRI</sequence>
<name>A0ABW5A0L2_9BACL</name>
<keyword evidence="2" id="KW-1185">Reference proteome</keyword>
<dbReference type="EMBL" id="JBHUIO010000011">
    <property type="protein sequence ID" value="MFD2171797.1"/>
    <property type="molecule type" value="Genomic_DNA"/>
</dbReference>
<reference evidence="2" key="1">
    <citation type="journal article" date="2019" name="Int. J. Syst. Evol. Microbiol.">
        <title>The Global Catalogue of Microorganisms (GCM) 10K type strain sequencing project: providing services to taxonomists for standard genome sequencing and annotation.</title>
        <authorList>
            <consortium name="The Broad Institute Genomics Platform"/>
            <consortium name="The Broad Institute Genome Sequencing Center for Infectious Disease"/>
            <person name="Wu L."/>
            <person name="Ma J."/>
        </authorList>
    </citation>
    <scope>NUCLEOTIDE SEQUENCE [LARGE SCALE GENOMIC DNA]</scope>
    <source>
        <strain evidence="2">CGMCC 1.13574</strain>
    </source>
</reference>
<protein>
    <submittedName>
        <fullName evidence="1">Uncharacterized protein</fullName>
    </submittedName>
</protein>
<proteinExistence type="predicted"/>
<organism evidence="1 2">
    <name type="scientific">Tumebacillus lipolyticus</name>
    <dbReference type="NCBI Taxonomy" id="1280370"/>
    <lineage>
        <taxon>Bacteria</taxon>
        <taxon>Bacillati</taxon>
        <taxon>Bacillota</taxon>
        <taxon>Bacilli</taxon>
        <taxon>Bacillales</taxon>
        <taxon>Alicyclobacillaceae</taxon>
        <taxon>Tumebacillus</taxon>
    </lineage>
</organism>
<evidence type="ECO:0000313" key="1">
    <source>
        <dbReference type="EMBL" id="MFD2171797.1"/>
    </source>
</evidence>
<comment type="caution">
    <text evidence="1">The sequence shown here is derived from an EMBL/GenBank/DDBJ whole genome shotgun (WGS) entry which is preliminary data.</text>
</comment>
<dbReference type="Proteomes" id="UP001597343">
    <property type="component" value="Unassembled WGS sequence"/>
</dbReference>
<accession>A0ABW5A0L2</accession>
<evidence type="ECO:0000313" key="2">
    <source>
        <dbReference type="Proteomes" id="UP001597343"/>
    </source>
</evidence>
<dbReference type="RefSeq" id="WP_386048907.1">
    <property type="nucleotide sequence ID" value="NZ_JBHUIO010000011.1"/>
</dbReference>
<gene>
    <name evidence="1" type="ORF">ACFSOY_17680</name>
</gene>